<dbReference type="Proteomes" id="UP000236161">
    <property type="component" value="Unassembled WGS sequence"/>
</dbReference>
<dbReference type="STRING" id="1088818.A0A2I0A6A3"/>
<evidence type="ECO:0000256" key="2">
    <source>
        <dbReference type="ARBA" id="ARBA00023015"/>
    </source>
</evidence>
<proteinExistence type="predicted"/>
<dbReference type="AlphaFoldDB" id="A0A2I0A6A3"/>
<dbReference type="Pfam" id="PF14144">
    <property type="entry name" value="DOG1"/>
    <property type="match status" value="1"/>
</dbReference>
<protein>
    <recommendedName>
        <fullName evidence="6">DOG1 domain-containing protein</fullName>
    </recommendedName>
</protein>
<gene>
    <name evidence="7" type="ORF">AXF42_Ash010506</name>
</gene>
<evidence type="ECO:0000313" key="8">
    <source>
        <dbReference type="Proteomes" id="UP000236161"/>
    </source>
</evidence>
<keyword evidence="8" id="KW-1185">Reference proteome</keyword>
<reference evidence="7 8" key="1">
    <citation type="journal article" date="2017" name="Nature">
        <title>The Apostasia genome and the evolution of orchids.</title>
        <authorList>
            <person name="Zhang G.Q."/>
            <person name="Liu K.W."/>
            <person name="Li Z."/>
            <person name="Lohaus R."/>
            <person name="Hsiao Y.Y."/>
            <person name="Niu S.C."/>
            <person name="Wang J.Y."/>
            <person name="Lin Y.C."/>
            <person name="Xu Q."/>
            <person name="Chen L.J."/>
            <person name="Yoshida K."/>
            <person name="Fujiwara S."/>
            <person name="Wang Z.W."/>
            <person name="Zhang Y.Q."/>
            <person name="Mitsuda N."/>
            <person name="Wang M."/>
            <person name="Liu G.H."/>
            <person name="Pecoraro L."/>
            <person name="Huang H.X."/>
            <person name="Xiao X.J."/>
            <person name="Lin M."/>
            <person name="Wu X.Y."/>
            <person name="Wu W.L."/>
            <person name="Chen Y.Y."/>
            <person name="Chang S.B."/>
            <person name="Sakamoto S."/>
            <person name="Ohme-Takagi M."/>
            <person name="Yagi M."/>
            <person name="Zeng S.J."/>
            <person name="Shen C.Y."/>
            <person name="Yeh C.M."/>
            <person name="Luo Y.B."/>
            <person name="Tsai W.C."/>
            <person name="Van de Peer Y."/>
            <person name="Liu Z.J."/>
        </authorList>
    </citation>
    <scope>NUCLEOTIDE SEQUENCE [LARGE SCALE GENOMIC DNA]</scope>
    <source>
        <strain evidence="8">cv. Shenzhen</strain>
        <tissue evidence="7">Stem</tissue>
    </source>
</reference>
<feature type="domain" description="DOG1" evidence="6">
    <location>
        <begin position="1"/>
        <end position="211"/>
    </location>
</feature>
<dbReference type="OrthoDB" id="2015618at2759"/>
<evidence type="ECO:0000256" key="1">
    <source>
        <dbReference type="ARBA" id="ARBA00004123"/>
    </source>
</evidence>
<keyword evidence="2" id="KW-0805">Transcription regulation</keyword>
<organism evidence="7 8">
    <name type="scientific">Apostasia shenzhenica</name>
    <dbReference type="NCBI Taxonomy" id="1088818"/>
    <lineage>
        <taxon>Eukaryota</taxon>
        <taxon>Viridiplantae</taxon>
        <taxon>Streptophyta</taxon>
        <taxon>Embryophyta</taxon>
        <taxon>Tracheophyta</taxon>
        <taxon>Spermatophyta</taxon>
        <taxon>Magnoliopsida</taxon>
        <taxon>Liliopsida</taxon>
        <taxon>Asparagales</taxon>
        <taxon>Orchidaceae</taxon>
        <taxon>Apostasioideae</taxon>
        <taxon>Apostasia</taxon>
    </lineage>
</organism>
<evidence type="ECO:0000256" key="4">
    <source>
        <dbReference type="ARBA" id="ARBA00023163"/>
    </source>
</evidence>
<dbReference type="PANTHER" id="PTHR45693">
    <property type="entry name" value="TRANSCRIPTION FACTOR TGA9"/>
    <property type="match status" value="1"/>
</dbReference>
<comment type="subcellular location">
    <subcellularLocation>
        <location evidence="1">Nucleus</location>
    </subcellularLocation>
</comment>
<evidence type="ECO:0000259" key="6">
    <source>
        <dbReference type="PROSITE" id="PS51806"/>
    </source>
</evidence>
<keyword evidence="4" id="KW-0804">Transcription</keyword>
<keyword evidence="3" id="KW-0238">DNA-binding</keyword>
<evidence type="ECO:0000256" key="5">
    <source>
        <dbReference type="ARBA" id="ARBA00023242"/>
    </source>
</evidence>
<keyword evidence="5" id="KW-0539">Nucleus</keyword>
<dbReference type="GO" id="GO:0006351">
    <property type="term" value="P:DNA-templated transcription"/>
    <property type="evidence" value="ECO:0007669"/>
    <property type="project" value="InterPro"/>
</dbReference>
<name>A0A2I0A6A3_9ASPA</name>
<dbReference type="InterPro" id="IPR025422">
    <property type="entry name" value="TGA_domain"/>
</dbReference>
<accession>A0A2I0A6A3</accession>
<dbReference type="GO" id="GO:0043565">
    <property type="term" value="F:sequence-specific DNA binding"/>
    <property type="evidence" value="ECO:0007669"/>
    <property type="project" value="InterPro"/>
</dbReference>
<sequence length="216" mass="24877">MEYARWLEEHHRLMAELRAAMQEHALPENELRMFAGSCLAHYDTMMNLKSLALKNDVFHIVSGMWMTPAERCFLWIGGFRPSDLIKVIWSHVEPLTEHQLLLMSNLQHSAQETQEALSQGLESLNQSLSDTISSDTFGSHSDTNSYMSQMVVAMNKLSALEGFVRQAERLRQQVLHRLCEILSARQAGRCFLAIADYFQRLRTLSSLWLSRPWNHA</sequence>
<dbReference type="EMBL" id="KZ452014">
    <property type="protein sequence ID" value="PKA51066.1"/>
    <property type="molecule type" value="Genomic_DNA"/>
</dbReference>
<evidence type="ECO:0000313" key="7">
    <source>
        <dbReference type="EMBL" id="PKA51066.1"/>
    </source>
</evidence>
<dbReference type="PANTHER" id="PTHR45693:SF13">
    <property type="entry name" value="TRANSCRIPTION FACTOR TGA10"/>
    <property type="match status" value="1"/>
</dbReference>
<dbReference type="PROSITE" id="PS51806">
    <property type="entry name" value="DOG1"/>
    <property type="match status" value="1"/>
</dbReference>
<evidence type="ECO:0000256" key="3">
    <source>
        <dbReference type="ARBA" id="ARBA00023125"/>
    </source>
</evidence>
<dbReference type="GO" id="GO:0005634">
    <property type="term" value="C:nucleus"/>
    <property type="evidence" value="ECO:0007669"/>
    <property type="project" value="UniProtKB-SubCell"/>
</dbReference>